<protein>
    <recommendedName>
        <fullName evidence="3">SIR2-like domain-containing protein</fullName>
    </recommendedName>
</protein>
<proteinExistence type="predicted"/>
<organism evidence="1 2">
    <name type="scientific">Pseudoduganella rivuli</name>
    <dbReference type="NCBI Taxonomy" id="2666085"/>
    <lineage>
        <taxon>Bacteria</taxon>
        <taxon>Pseudomonadati</taxon>
        <taxon>Pseudomonadota</taxon>
        <taxon>Betaproteobacteria</taxon>
        <taxon>Burkholderiales</taxon>
        <taxon>Oxalobacteraceae</taxon>
        <taxon>Telluria group</taxon>
        <taxon>Pseudoduganella</taxon>
    </lineage>
</organism>
<comment type="caution">
    <text evidence="1">The sequence shown here is derived from an EMBL/GenBank/DDBJ whole genome shotgun (WGS) entry which is preliminary data.</text>
</comment>
<reference evidence="1 2" key="1">
    <citation type="submission" date="2019-11" db="EMBL/GenBank/DDBJ databases">
        <title>Novel species isolated from a subtropical stream in China.</title>
        <authorList>
            <person name="Lu H."/>
        </authorList>
    </citation>
    <scope>NUCLEOTIDE SEQUENCE [LARGE SCALE GENOMIC DNA]</scope>
    <source>
        <strain evidence="1 2">FT92W</strain>
    </source>
</reference>
<keyword evidence="2" id="KW-1185">Reference proteome</keyword>
<accession>A0A7X2IIE4</accession>
<dbReference type="Pfam" id="PF13289">
    <property type="entry name" value="SIR2_2"/>
    <property type="match status" value="1"/>
</dbReference>
<dbReference type="Proteomes" id="UP000446768">
    <property type="component" value="Unassembled WGS sequence"/>
</dbReference>
<sequence length="278" mass="31408">MNSTLEKLKEVLRKDNTVLFVGSGISTWSNLPTWEGMMDSLSQICKGREKIPDLINNETKAGNLLQAASYGYEELTNDEKVGFMSKTYIEGFEPHPIHNALVSLGPTCFITTNYDHLIEEAVYRKRGKSPTICLNNDVPVMGRIIRADSRNFVFKPHGDAGKIDTVVMTRSHYRELMPHGEFHAAVETLRILLMTRPVVYIGFGFRDPDFAYVRDILGNLYQGATSAHYAIMADVPPHVEKFWRKHDGIHIISYETTLNAIGSERHSSLLHLLKDLGE</sequence>
<dbReference type="RefSeq" id="WP_154370856.1">
    <property type="nucleotide sequence ID" value="NZ_WKJJ01000001.1"/>
</dbReference>
<gene>
    <name evidence="1" type="ORF">GJ700_01395</name>
</gene>
<dbReference type="InterPro" id="IPR029035">
    <property type="entry name" value="DHS-like_NAD/FAD-binding_dom"/>
</dbReference>
<dbReference type="SUPFAM" id="SSF52467">
    <property type="entry name" value="DHS-like NAD/FAD-binding domain"/>
    <property type="match status" value="1"/>
</dbReference>
<evidence type="ECO:0000313" key="2">
    <source>
        <dbReference type="Proteomes" id="UP000446768"/>
    </source>
</evidence>
<dbReference type="Gene3D" id="3.40.50.1220">
    <property type="entry name" value="TPP-binding domain"/>
    <property type="match status" value="1"/>
</dbReference>
<name>A0A7X2IIE4_9BURK</name>
<evidence type="ECO:0000313" key="1">
    <source>
        <dbReference type="EMBL" id="MRV70375.1"/>
    </source>
</evidence>
<dbReference type="AlphaFoldDB" id="A0A7X2IIE4"/>
<dbReference type="EMBL" id="WKJJ01000001">
    <property type="protein sequence ID" value="MRV70375.1"/>
    <property type="molecule type" value="Genomic_DNA"/>
</dbReference>
<evidence type="ECO:0008006" key="3">
    <source>
        <dbReference type="Google" id="ProtNLM"/>
    </source>
</evidence>